<dbReference type="PANTHER" id="PTHR14663:SF2">
    <property type="entry name" value="METHYLTRANSFERASE NSUN7-RELATED"/>
    <property type="match status" value="1"/>
</dbReference>
<feature type="region of interest" description="Disordered" evidence="6">
    <location>
        <begin position="657"/>
        <end position="727"/>
    </location>
</feature>
<dbReference type="InterPro" id="IPR049560">
    <property type="entry name" value="MeTrfase_RsmB-F_NOP2_cat"/>
</dbReference>
<feature type="region of interest" description="Disordered" evidence="6">
    <location>
        <begin position="1"/>
        <end position="30"/>
    </location>
</feature>
<evidence type="ECO:0000256" key="5">
    <source>
        <dbReference type="PROSITE-ProRule" id="PRU01023"/>
    </source>
</evidence>
<dbReference type="InterPro" id="IPR042620">
    <property type="entry name" value="NSUN7"/>
</dbReference>
<dbReference type="InterPro" id="IPR029063">
    <property type="entry name" value="SAM-dependent_MTases_sf"/>
</dbReference>
<protein>
    <submittedName>
        <fullName evidence="9">Methyltransferase NSUN7</fullName>
    </submittedName>
</protein>
<dbReference type="GO" id="GO:0008173">
    <property type="term" value="F:RNA methyltransferase activity"/>
    <property type="evidence" value="ECO:0007669"/>
    <property type="project" value="InterPro"/>
</dbReference>
<name>A0AAJ7T786_PETMA</name>
<feature type="region of interest" description="Disordered" evidence="6">
    <location>
        <begin position="136"/>
        <end position="168"/>
    </location>
</feature>
<evidence type="ECO:0000256" key="3">
    <source>
        <dbReference type="ARBA" id="ARBA00022691"/>
    </source>
</evidence>
<feature type="region of interest" description="Disordered" evidence="6">
    <location>
        <begin position="594"/>
        <end position="627"/>
    </location>
</feature>
<feature type="compositionally biased region" description="Low complexity" evidence="6">
    <location>
        <begin position="663"/>
        <end position="678"/>
    </location>
</feature>
<keyword evidence="2 5" id="KW-0808">Transferase</keyword>
<dbReference type="GO" id="GO:0001510">
    <property type="term" value="P:RNA methylation"/>
    <property type="evidence" value="ECO:0007669"/>
    <property type="project" value="InterPro"/>
</dbReference>
<dbReference type="PROSITE" id="PS51686">
    <property type="entry name" value="SAM_MT_RSMB_NOP"/>
    <property type="match status" value="1"/>
</dbReference>
<dbReference type="Gene3D" id="3.40.50.150">
    <property type="entry name" value="Vaccinia Virus protein VP39"/>
    <property type="match status" value="1"/>
</dbReference>
<evidence type="ECO:0000256" key="1">
    <source>
        <dbReference type="ARBA" id="ARBA00022603"/>
    </source>
</evidence>
<keyword evidence="4 5" id="KW-0694">RNA-binding</keyword>
<dbReference type="PRINTS" id="PR02008">
    <property type="entry name" value="RCMTFAMILY"/>
</dbReference>
<reference evidence="9" key="1">
    <citation type="submission" date="2025-08" db="UniProtKB">
        <authorList>
            <consortium name="RefSeq"/>
        </authorList>
    </citation>
    <scope>IDENTIFICATION</scope>
    <source>
        <tissue evidence="9">Sperm</tissue>
    </source>
</reference>
<keyword evidence="8" id="KW-1185">Reference proteome</keyword>
<feature type="active site" description="Nucleophile" evidence="5">
    <location>
        <position position="492"/>
    </location>
</feature>
<dbReference type="PANTHER" id="PTHR14663">
    <property type="entry name" value="METHYLTRANSFERASE NSUN7-RELATED"/>
    <property type="match status" value="1"/>
</dbReference>
<evidence type="ECO:0000256" key="6">
    <source>
        <dbReference type="SAM" id="MobiDB-lite"/>
    </source>
</evidence>
<dbReference type="Proteomes" id="UP001318040">
    <property type="component" value="Chromosome 16"/>
</dbReference>
<organism evidence="8 9">
    <name type="scientific">Petromyzon marinus</name>
    <name type="common">Sea lamprey</name>
    <dbReference type="NCBI Taxonomy" id="7757"/>
    <lineage>
        <taxon>Eukaryota</taxon>
        <taxon>Metazoa</taxon>
        <taxon>Chordata</taxon>
        <taxon>Craniata</taxon>
        <taxon>Vertebrata</taxon>
        <taxon>Cyclostomata</taxon>
        <taxon>Hyperoartia</taxon>
        <taxon>Petromyzontiformes</taxon>
        <taxon>Petromyzontidae</taxon>
        <taxon>Petromyzon</taxon>
    </lineage>
</organism>
<evidence type="ECO:0000313" key="9">
    <source>
        <dbReference type="RefSeq" id="XP_032811443.1"/>
    </source>
</evidence>
<dbReference type="GO" id="GO:0003723">
    <property type="term" value="F:RNA binding"/>
    <property type="evidence" value="ECO:0007669"/>
    <property type="project" value="UniProtKB-UniRule"/>
</dbReference>
<feature type="compositionally biased region" description="Basic and acidic residues" evidence="6">
    <location>
        <begin position="713"/>
        <end position="727"/>
    </location>
</feature>
<feature type="domain" description="SAM-dependent MTase RsmB/NOP-type" evidence="7">
    <location>
        <begin position="213"/>
        <end position="567"/>
    </location>
</feature>
<comment type="caution">
    <text evidence="5">Lacks conserved residue(s) required for the propagation of feature annotation.</text>
</comment>
<gene>
    <name evidence="9" type="primary">LOC116942988</name>
</gene>
<dbReference type="Pfam" id="PF01189">
    <property type="entry name" value="Methyltr_RsmB-F"/>
    <property type="match status" value="1"/>
</dbReference>
<dbReference type="AlphaFoldDB" id="A0AAJ7T786"/>
<comment type="similarity">
    <text evidence="5">Belongs to the class I-like SAM-binding methyltransferase superfamily. RsmB/NOP family.</text>
</comment>
<accession>A0AAJ7T786</accession>
<sequence length="812" mass="85183">MAMARPGRAVATREASGQEEETEALGHRAGGSEREFAAAAALFGHLRADSPADRAVLQYGGERRLGEPGLALLHGDSGARRRSYALAFSALKYQTLIEGVLVESGFYSAQLIPDELLPLAVVLFWDLQLRGFEPRDKEEGREAKSGGSHAASGEARSRQEGDGCSGDGVGDDVREVDAALFSFRTRLRASLARGRIRRGALSLDSVLPEPLLRRERRAGAAPLYAWVDGARSSEEEVQRALCDLGFSQVESLGDRQDRVFSRDQQLADLLIFPGQRRSELLDSDIAQRSVLVFQDKSRCVGPHAAVRLLGEEGDVAVVGVGSGVAGLHVASLLAARRQSPGDGGGAVPTTITTATTNATANNSVGGGGAAAGCRVLVCAALGGGAGQQPPPPRGTTADNIKFLPEAFLDLQPGDSRLQRVRVILLTPPCSASGFNDPVELVLGEGADLSILRDAVSAEEEEENLAELSTRQTELLSHAMRFPRVQAVVYSTCSLHARENEAVVSAALSRQHNGGGAAAATKVAPFRVAPSPVRLPEEREGPAGDAGFLSFAPSDSLSGGFMAVLRREDTLEPLTAKEILARASSKGLLGERIKKTKTRRPRGPKTPAKRSDTVAKRAAKVSNGAAKARSFGSSLLTNGFPTSRGVLTAQAANGVTANGTPGQSSAQYPAAAAAASSAAKPPTRPPVRTGPLPGMLRAMWPRRERGGAQDAEEEAARRDGGRDRGELVREAVRPKQLLLPSVCISFPGAGGIPAHSGRGLPPIATNSNSAAASFALGFSPAFEPARTPVFATRFARGKTAQGRGTSQQNWPLV</sequence>
<evidence type="ECO:0000259" key="7">
    <source>
        <dbReference type="PROSITE" id="PS51686"/>
    </source>
</evidence>
<keyword evidence="1 5" id="KW-0489">Methyltransferase</keyword>
<dbReference type="RefSeq" id="XP_032811443.1">
    <property type="nucleotide sequence ID" value="XM_032955552.1"/>
</dbReference>
<keyword evidence="3 5" id="KW-0949">S-adenosyl-L-methionine</keyword>
<dbReference type="SUPFAM" id="SSF53335">
    <property type="entry name" value="S-adenosyl-L-methionine-dependent methyltransferases"/>
    <property type="match status" value="1"/>
</dbReference>
<dbReference type="InterPro" id="IPR023267">
    <property type="entry name" value="RCMT"/>
</dbReference>
<evidence type="ECO:0000256" key="2">
    <source>
        <dbReference type="ARBA" id="ARBA00022679"/>
    </source>
</evidence>
<dbReference type="InterPro" id="IPR001678">
    <property type="entry name" value="MeTrfase_RsmB-F_NOP2_dom"/>
</dbReference>
<dbReference type="KEGG" id="pmrn:116942988"/>
<evidence type="ECO:0000313" key="8">
    <source>
        <dbReference type="Proteomes" id="UP001318040"/>
    </source>
</evidence>
<proteinExistence type="inferred from homology"/>
<evidence type="ECO:0000256" key="4">
    <source>
        <dbReference type="ARBA" id="ARBA00022884"/>
    </source>
</evidence>